<accession>A0A5C2SFY7</accession>
<feature type="compositionally biased region" description="Polar residues" evidence="1">
    <location>
        <begin position="210"/>
        <end position="230"/>
    </location>
</feature>
<organism evidence="3 4">
    <name type="scientific">Lentinus tigrinus ALCF2SS1-6</name>
    <dbReference type="NCBI Taxonomy" id="1328759"/>
    <lineage>
        <taxon>Eukaryota</taxon>
        <taxon>Fungi</taxon>
        <taxon>Dikarya</taxon>
        <taxon>Basidiomycota</taxon>
        <taxon>Agaricomycotina</taxon>
        <taxon>Agaricomycetes</taxon>
        <taxon>Polyporales</taxon>
        <taxon>Polyporaceae</taxon>
        <taxon>Lentinus</taxon>
    </lineage>
</organism>
<evidence type="ECO:0000313" key="4">
    <source>
        <dbReference type="Proteomes" id="UP000313359"/>
    </source>
</evidence>
<proteinExistence type="predicted"/>
<protein>
    <submittedName>
        <fullName evidence="3">Uncharacterized protein</fullName>
    </submittedName>
</protein>
<name>A0A5C2SFY7_9APHY</name>
<feature type="region of interest" description="Disordered" evidence="1">
    <location>
        <begin position="191"/>
        <end position="230"/>
    </location>
</feature>
<feature type="region of interest" description="Disordered" evidence="1">
    <location>
        <begin position="1"/>
        <end position="25"/>
    </location>
</feature>
<dbReference type="Proteomes" id="UP000313359">
    <property type="component" value="Unassembled WGS sequence"/>
</dbReference>
<evidence type="ECO:0000313" key="3">
    <source>
        <dbReference type="EMBL" id="RPD60266.1"/>
    </source>
</evidence>
<dbReference type="AlphaFoldDB" id="A0A5C2SFY7"/>
<evidence type="ECO:0000256" key="2">
    <source>
        <dbReference type="SAM" id="Phobius"/>
    </source>
</evidence>
<gene>
    <name evidence="3" type="ORF">L227DRAFT_97002</name>
</gene>
<keyword evidence="4" id="KW-1185">Reference proteome</keyword>
<feature type="region of interest" description="Disordered" evidence="1">
    <location>
        <begin position="63"/>
        <end position="89"/>
    </location>
</feature>
<sequence>MISQGTAVEKTYGSRTSQRDARSATSTATATIHQCIYVPTPEHALIPCPYICLPTCPDHPPQFRPRRQSVRSDTYHVRASDRGQHRTTWRQTALTSATLPATSKPLSPSPPDPPELAGATAVLGGSGLSSFVVFASSAFFLLYSLSTLILCLTCSRRLSASSGVSPSCDGGEIWSGAPSGAGLWSLGVAASSSGVVSPPGPGSGSGSSLHTASTAPGGTSKTSRRTVSSG</sequence>
<keyword evidence="2" id="KW-1133">Transmembrane helix</keyword>
<dbReference type="EMBL" id="ML122266">
    <property type="protein sequence ID" value="RPD60266.1"/>
    <property type="molecule type" value="Genomic_DNA"/>
</dbReference>
<feature type="compositionally biased region" description="Basic and acidic residues" evidence="1">
    <location>
        <begin position="73"/>
        <end position="84"/>
    </location>
</feature>
<keyword evidence="2" id="KW-0472">Membrane</keyword>
<keyword evidence="2" id="KW-0812">Transmembrane</keyword>
<reference evidence="3" key="1">
    <citation type="journal article" date="2018" name="Genome Biol. Evol.">
        <title>Genomics and development of Lentinus tigrinus, a white-rot wood-decaying mushroom with dimorphic fruiting bodies.</title>
        <authorList>
            <person name="Wu B."/>
            <person name="Xu Z."/>
            <person name="Knudson A."/>
            <person name="Carlson A."/>
            <person name="Chen N."/>
            <person name="Kovaka S."/>
            <person name="LaButti K."/>
            <person name="Lipzen A."/>
            <person name="Pennachio C."/>
            <person name="Riley R."/>
            <person name="Schakwitz W."/>
            <person name="Umezawa K."/>
            <person name="Ohm R.A."/>
            <person name="Grigoriev I.V."/>
            <person name="Nagy L.G."/>
            <person name="Gibbons J."/>
            <person name="Hibbett D."/>
        </authorList>
    </citation>
    <scope>NUCLEOTIDE SEQUENCE [LARGE SCALE GENOMIC DNA]</scope>
    <source>
        <strain evidence="3">ALCF2SS1-6</strain>
    </source>
</reference>
<evidence type="ECO:0000256" key="1">
    <source>
        <dbReference type="SAM" id="MobiDB-lite"/>
    </source>
</evidence>
<feature type="transmembrane region" description="Helical" evidence="2">
    <location>
        <begin position="131"/>
        <end position="152"/>
    </location>
</feature>